<protein>
    <submittedName>
        <fullName evidence="1">Uncharacterized protein</fullName>
    </submittedName>
</protein>
<accession>A0A9D7SAY5</accession>
<evidence type="ECO:0000313" key="2">
    <source>
        <dbReference type="Proteomes" id="UP000808349"/>
    </source>
</evidence>
<dbReference type="Proteomes" id="UP000808349">
    <property type="component" value="Unassembled WGS sequence"/>
</dbReference>
<reference evidence="1 2" key="1">
    <citation type="submission" date="2020-10" db="EMBL/GenBank/DDBJ databases">
        <title>Connecting structure to function with the recovery of over 1000 high-quality activated sludge metagenome-assembled genomes encoding full-length rRNA genes using long-read sequencing.</title>
        <authorList>
            <person name="Singleton C.M."/>
            <person name="Petriglieri F."/>
            <person name="Kristensen J.M."/>
            <person name="Kirkegaard R.H."/>
            <person name="Michaelsen T.Y."/>
            <person name="Andersen M.H."/>
            <person name="Karst S.M."/>
            <person name="Dueholm M.S."/>
            <person name="Nielsen P.H."/>
            <person name="Albertsen M."/>
        </authorList>
    </citation>
    <scope>NUCLEOTIDE SEQUENCE [LARGE SCALE GENOMIC DNA]</scope>
    <source>
        <strain evidence="1">Ribe_18-Q3-R11-54_BAT3C.373</strain>
    </source>
</reference>
<organism evidence="1 2">
    <name type="scientific">Candidatus Defluviibacterium haderslevense</name>
    <dbReference type="NCBI Taxonomy" id="2981993"/>
    <lineage>
        <taxon>Bacteria</taxon>
        <taxon>Pseudomonadati</taxon>
        <taxon>Bacteroidota</taxon>
        <taxon>Saprospiria</taxon>
        <taxon>Saprospirales</taxon>
        <taxon>Saprospiraceae</taxon>
        <taxon>Candidatus Defluviibacterium</taxon>
    </lineage>
</organism>
<name>A0A9D7SAY5_9BACT</name>
<evidence type="ECO:0000313" key="1">
    <source>
        <dbReference type="EMBL" id="MBK9719028.1"/>
    </source>
</evidence>
<sequence>METFCTMKVFSKKIVVELLEEASNYYYNLPLKIQIKFLICFEKTEAGIKGYWFEKLKESDGIFEFKVQDSEKFYRIFAFWSKEDEQKH</sequence>
<dbReference type="EMBL" id="JADKFW010000014">
    <property type="protein sequence ID" value="MBK9719028.1"/>
    <property type="molecule type" value="Genomic_DNA"/>
</dbReference>
<proteinExistence type="predicted"/>
<gene>
    <name evidence="1" type="ORF">IPO85_16235</name>
</gene>
<dbReference type="AlphaFoldDB" id="A0A9D7SAY5"/>
<comment type="caution">
    <text evidence="1">The sequence shown here is derived from an EMBL/GenBank/DDBJ whole genome shotgun (WGS) entry which is preliminary data.</text>
</comment>